<dbReference type="EMBL" id="JAUJYN010000004">
    <property type="protein sequence ID" value="KAK1274073.1"/>
    <property type="molecule type" value="Genomic_DNA"/>
</dbReference>
<evidence type="ECO:0000256" key="1">
    <source>
        <dbReference type="SAM" id="SignalP"/>
    </source>
</evidence>
<protein>
    <submittedName>
        <fullName evidence="2">Uncharacterized protein</fullName>
    </submittedName>
</protein>
<keyword evidence="3" id="KW-1185">Reference proteome</keyword>
<evidence type="ECO:0000313" key="3">
    <source>
        <dbReference type="Proteomes" id="UP001179952"/>
    </source>
</evidence>
<gene>
    <name evidence="2" type="ORF">QJS04_geneDACA020638</name>
</gene>
<accession>A0AAV9BDD6</accession>
<name>A0AAV9BDD6_ACOGR</name>
<reference evidence="2" key="1">
    <citation type="journal article" date="2023" name="Nat. Commun.">
        <title>Diploid and tetraploid genomes of Acorus and the evolution of monocots.</title>
        <authorList>
            <person name="Ma L."/>
            <person name="Liu K.W."/>
            <person name="Li Z."/>
            <person name="Hsiao Y.Y."/>
            <person name="Qi Y."/>
            <person name="Fu T."/>
            <person name="Tang G.D."/>
            <person name="Zhang D."/>
            <person name="Sun W.H."/>
            <person name="Liu D.K."/>
            <person name="Li Y."/>
            <person name="Chen G.Z."/>
            <person name="Liu X.D."/>
            <person name="Liao X.Y."/>
            <person name="Jiang Y.T."/>
            <person name="Yu X."/>
            <person name="Hao Y."/>
            <person name="Huang J."/>
            <person name="Zhao X.W."/>
            <person name="Ke S."/>
            <person name="Chen Y.Y."/>
            <person name="Wu W.L."/>
            <person name="Hsu J.L."/>
            <person name="Lin Y.F."/>
            <person name="Huang M.D."/>
            <person name="Li C.Y."/>
            <person name="Huang L."/>
            <person name="Wang Z.W."/>
            <person name="Zhao X."/>
            <person name="Zhong W.Y."/>
            <person name="Peng D.H."/>
            <person name="Ahmad S."/>
            <person name="Lan S."/>
            <person name="Zhang J.S."/>
            <person name="Tsai W.C."/>
            <person name="Van de Peer Y."/>
            <person name="Liu Z.J."/>
        </authorList>
    </citation>
    <scope>NUCLEOTIDE SEQUENCE</scope>
    <source>
        <strain evidence="2">SCP</strain>
    </source>
</reference>
<sequence>MATNKCFILAILLAFFVLSSADAINTNEVVKVVLGPCAEYPGSKCVKACYELYGTRKADCEPSNHMCCCIFS</sequence>
<reference evidence="2" key="2">
    <citation type="submission" date="2023-06" db="EMBL/GenBank/DDBJ databases">
        <authorList>
            <person name="Ma L."/>
            <person name="Liu K.-W."/>
            <person name="Li Z."/>
            <person name="Hsiao Y.-Y."/>
            <person name="Qi Y."/>
            <person name="Fu T."/>
            <person name="Tang G."/>
            <person name="Zhang D."/>
            <person name="Sun W.-H."/>
            <person name="Liu D.-K."/>
            <person name="Li Y."/>
            <person name="Chen G.-Z."/>
            <person name="Liu X.-D."/>
            <person name="Liao X.-Y."/>
            <person name="Jiang Y.-T."/>
            <person name="Yu X."/>
            <person name="Hao Y."/>
            <person name="Huang J."/>
            <person name="Zhao X.-W."/>
            <person name="Ke S."/>
            <person name="Chen Y.-Y."/>
            <person name="Wu W.-L."/>
            <person name="Hsu J.-L."/>
            <person name="Lin Y.-F."/>
            <person name="Huang M.-D."/>
            <person name="Li C.-Y."/>
            <person name="Huang L."/>
            <person name="Wang Z.-W."/>
            <person name="Zhao X."/>
            <person name="Zhong W.-Y."/>
            <person name="Peng D.-H."/>
            <person name="Ahmad S."/>
            <person name="Lan S."/>
            <person name="Zhang J.-S."/>
            <person name="Tsai W.-C."/>
            <person name="Van De Peer Y."/>
            <person name="Liu Z.-J."/>
        </authorList>
    </citation>
    <scope>NUCLEOTIDE SEQUENCE</scope>
    <source>
        <strain evidence="2">SCP</strain>
        <tissue evidence="2">Leaves</tissue>
    </source>
</reference>
<dbReference type="Proteomes" id="UP001179952">
    <property type="component" value="Unassembled WGS sequence"/>
</dbReference>
<keyword evidence="1" id="KW-0732">Signal</keyword>
<comment type="caution">
    <text evidence="2">The sequence shown here is derived from an EMBL/GenBank/DDBJ whole genome shotgun (WGS) entry which is preliminary data.</text>
</comment>
<proteinExistence type="predicted"/>
<feature type="signal peptide" evidence="1">
    <location>
        <begin position="1"/>
        <end position="21"/>
    </location>
</feature>
<organism evidence="2 3">
    <name type="scientific">Acorus gramineus</name>
    <name type="common">Dwarf sweet flag</name>
    <dbReference type="NCBI Taxonomy" id="55184"/>
    <lineage>
        <taxon>Eukaryota</taxon>
        <taxon>Viridiplantae</taxon>
        <taxon>Streptophyta</taxon>
        <taxon>Embryophyta</taxon>
        <taxon>Tracheophyta</taxon>
        <taxon>Spermatophyta</taxon>
        <taxon>Magnoliopsida</taxon>
        <taxon>Liliopsida</taxon>
        <taxon>Acoraceae</taxon>
        <taxon>Acorus</taxon>
    </lineage>
</organism>
<feature type="chain" id="PRO_5043563920" evidence="1">
    <location>
        <begin position="22"/>
        <end position="72"/>
    </location>
</feature>
<evidence type="ECO:0000313" key="2">
    <source>
        <dbReference type="EMBL" id="KAK1274073.1"/>
    </source>
</evidence>
<dbReference type="AlphaFoldDB" id="A0AAV9BDD6"/>